<dbReference type="Pfam" id="PF01497">
    <property type="entry name" value="Peripla_BP_2"/>
    <property type="match status" value="1"/>
</dbReference>
<evidence type="ECO:0000256" key="2">
    <source>
        <dbReference type="ARBA" id="ARBA00022729"/>
    </source>
</evidence>
<dbReference type="PANTHER" id="PTHR30535:SF34">
    <property type="entry name" value="MOLYBDATE-BINDING PROTEIN MOLA"/>
    <property type="match status" value="1"/>
</dbReference>
<dbReference type="PROSITE" id="PS50983">
    <property type="entry name" value="FE_B12_PBP"/>
    <property type="match status" value="1"/>
</dbReference>
<dbReference type="PANTHER" id="PTHR30535">
    <property type="entry name" value="VITAMIN B12-BINDING PROTEIN"/>
    <property type="match status" value="1"/>
</dbReference>
<dbReference type="AlphaFoldDB" id="A0A941EY60"/>
<dbReference type="InterPro" id="IPR002491">
    <property type="entry name" value="ABC_transptr_periplasmic_BD"/>
</dbReference>
<dbReference type="Gene3D" id="3.40.50.1980">
    <property type="entry name" value="Nitrogenase molybdenum iron protein domain"/>
    <property type="match status" value="2"/>
</dbReference>
<dbReference type="SUPFAM" id="SSF53807">
    <property type="entry name" value="Helical backbone' metal receptor"/>
    <property type="match status" value="1"/>
</dbReference>
<keyword evidence="2 3" id="KW-0732">Signal</keyword>
<organism evidence="5 6">
    <name type="scientific">Actinospica durhamensis</name>
    <dbReference type="NCBI Taxonomy" id="1508375"/>
    <lineage>
        <taxon>Bacteria</taxon>
        <taxon>Bacillati</taxon>
        <taxon>Actinomycetota</taxon>
        <taxon>Actinomycetes</taxon>
        <taxon>Catenulisporales</taxon>
        <taxon>Actinospicaceae</taxon>
        <taxon>Actinospica</taxon>
    </lineage>
</organism>
<feature type="domain" description="Fe/B12 periplasmic-binding" evidence="4">
    <location>
        <begin position="67"/>
        <end position="319"/>
    </location>
</feature>
<keyword evidence="6" id="KW-1185">Reference proteome</keyword>
<dbReference type="Proteomes" id="UP000675781">
    <property type="component" value="Unassembled WGS sequence"/>
</dbReference>
<comment type="caution">
    <text evidence="5">The sequence shown here is derived from an EMBL/GenBank/DDBJ whole genome shotgun (WGS) entry which is preliminary data.</text>
</comment>
<protein>
    <submittedName>
        <fullName evidence="5">ABC transporter substrate-binding protein</fullName>
    </submittedName>
</protein>
<name>A0A941EY60_9ACTN</name>
<evidence type="ECO:0000256" key="1">
    <source>
        <dbReference type="ARBA" id="ARBA00008814"/>
    </source>
</evidence>
<proteinExistence type="inferred from homology"/>
<dbReference type="PROSITE" id="PS51257">
    <property type="entry name" value="PROKAR_LIPOPROTEIN"/>
    <property type="match status" value="1"/>
</dbReference>
<accession>A0A941EY60</accession>
<dbReference type="InterPro" id="IPR050902">
    <property type="entry name" value="ABC_Transporter_SBP"/>
</dbReference>
<sequence length="321" mass="32607">MRPLHRFLAAISAVPVLAGGLAACSSSNSGTAPSPSSAGSTAASAAQFPVTLTASNGKVTLSGRPTRIVSLSPTATEDLFAVGAGSQVVAVDKDSDYPADVPKSNLDSLTPNAEAILKYQPDLVVASEDSNGLVAALTKVGVPVLIEPAAATLTDAYDQILQLGTATGHDAAAASTVASMKSQIATSVKQAGSQHADLSYYWELDPTYYSATSSTFIGQIVGLFGLKDIADKAAKASDGGYPQLSSEYIVQSSPSVVFLADTVCCGASATSVAARPGWSSITAVKVDDVVGLNDDVASRWGPRLTQLVAEIAAAVEKAPTK</sequence>
<dbReference type="RefSeq" id="WP_212533971.1">
    <property type="nucleotide sequence ID" value="NZ_JAGSOG010000482.1"/>
</dbReference>
<feature type="chain" id="PRO_5038381753" evidence="3">
    <location>
        <begin position="19"/>
        <end position="321"/>
    </location>
</feature>
<evidence type="ECO:0000256" key="3">
    <source>
        <dbReference type="SAM" id="SignalP"/>
    </source>
</evidence>
<evidence type="ECO:0000313" key="6">
    <source>
        <dbReference type="Proteomes" id="UP000675781"/>
    </source>
</evidence>
<gene>
    <name evidence="5" type="ORF">KDL01_40185</name>
</gene>
<dbReference type="GO" id="GO:0071281">
    <property type="term" value="P:cellular response to iron ion"/>
    <property type="evidence" value="ECO:0007669"/>
    <property type="project" value="TreeGrafter"/>
</dbReference>
<comment type="similarity">
    <text evidence="1">Belongs to the bacterial solute-binding protein 8 family.</text>
</comment>
<evidence type="ECO:0000259" key="4">
    <source>
        <dbReference type="PROSITE" id="PS50983"/>
    </source>
</evidence>
<feature type="signal peptide" evidence="3">
    <location>
        <begin position="1"/>
        <end position="18"/>
    </location>
</feature>
<evidence type="ECO:0000313" key="5">
    <source>
        <dbReference type="EMBL" id="MBR7839543.1"/>
    </source>
</evidence>
<dbReference type="InterPro" id="IPR054828">
    <property type="entry name" value="Vit_B12_bind_prot"/>
</dbReference>
<dbReference type="CDD" id="cd01143">
    <property type="entry name" value="YvrC"/>
    <property type="match status" value="1"/>
</dbReference>
<dbReference type="NCBIfam" id="NF038402">
    <property type="entry name" value="TroA_like"/>
    <property type="match status" value="1"/>
</dbReference>
<reference evidence="5" key="1">
    <citation type="submission" date="2021-04" db="EMBL/GenBank/DDBJ databases">
        <title>Genome based classification of Actinospica acidithermotolerans sp. nov., an actinobacterium isolated from an Indonesian hot spring.</title>
        <authorList>
            <person name="Kusuma A.B."/>
            <person name="Putra K.E."/>
            <person name="Nafisah S."/>
            <person name="Loh J."/>
            <person name="Nouioui I."/>
            <person name="Goodfellow M."/>
        </authorList>
    </citation>
    <scope>NUCLEOTIDE SEQUENCE</scope>
    <source>
        <strain evidence="5">CSCA 57</strain>
    </source>
</reference>
<dbReference type="EMBL" id="JAGSOG010000482">
    <property type="protein sequence ID" value="MBR7839543.1"/>
    <property type="molecule type" value="Genomic_DNA"/>
</dbReference>